<dbReference type="SUPFAM" id="SSF51905">
    <property type="entry name" value="FAD/NAD(P)-binding domain"/>
    <property type="match status" value="1"/>
</dbReference>
<sequence>MPQSTPPAVVVGAGIGGLTTALLLARQGRAVTLLERRTTLEEAGAGIQLSPNASRVLVALGLAPALTRQAVTPDELVVRSLSSGRRLATMPLGETMRARFGAPYWVIHRADLHTLLLDAARGEPNIRMAVGRKVTGVTVDGDKARLAVETAGGASEEREAGLVVGADGIWSSVRPALGDARKPVYRGYAAWRATIPAGEAPEEMAGNITGLWLGRGMHLVHYPVSRGRLINIVLVARAEGSVSEWNSKAHEADVARHLARAVPALSALADRSLDWRVWSLFDLPPPRPWGLGPVTLLGDAAHPVLPFLAQGGALAIEDAAVLADTLAGEPNDVPAALRAYEAARQPRAVHVQQAARENGRVYHMAAPLSLMRNLVMSRLSGEAMLARYAWLYGWEPPQRRDARLSAA</sequence>
<keyword evidence="5" id="KW-0503">Monooxygenase</keyword>
<dbReference type="GO" id="GO:0071949">
    <property type="term" value="F:FAD binding"/>
    <property type="evidence" value="ECO:0007669"/>
    <property type="project" value="InterPro"/>
</dbReference>
<dbReference type="PANTHER" id="PTHR13789">
    <property type="entry name" value="MONOOXYGENASE"/>
    <property type="match status" value="1"/>
</dbReference>
<comment type="cofactor">
    <cofactor evidence="1">
        <name>FAD</name>
        <dbReference type="ChEBI" id="CHEBI:57692"/>
    </cofactor>
</comment>
<dbReference type="AlphaFoldDB" id="A0A840BW64"/>
<dbReference type="EMBL" id="JACIEN010000003">
    <property type="protein sequence ID" value="MBB4017741.1"/>
    <property type="molecule type" value="Genomic_DNA"/>
</dbReference>
<dbReference type="InterPro" id="IPR036188">
    <property type="entry name" value="FAD/NAD-bd_sf"/>
</dbReference>
<dbReference type="GO" id="GO:0018658">
    <property type="term" value="F:salicylate 1-monooxygenase activity"/>
    <property type="evidence" value="ECO:0007669"/>
    <property type="project" value="UniProtKB-EC"/>
</dbReference>
<organism evidence="7 8">
    <name type="scientific">Chelatococcus caeni</name>
    <dbReference type="NCBI Taxonomy" id="1348468"/>
    <lineage>
        <taxon>Bacteria</taxon>
        <taxon>Pseudomonadati</taxon>
        <taxon>Pseudomonadota</taxon>
        <taxon>Alphaproteobacteria</taxon>
        <taxon>Hyphomicrobiales</taxon>
        <taxon>Chelatococcaceae</taxon>
        <taxon>Chelatococcus</taxon>
    </lineage>
</organism>
<keyword evidence="3" id="KW-0274">FAD</keyword>
<evidence type="ECO:0000256" key="4">
    <source>
        <dbReference type="ARBA" id="ARBA00023002"/>
    </source>
</evidence>
<protein>
    <submittedName>
        <fullName evidence="7">Salicylate hydroxylase</fullName>
        <ecNumber evidence="7">1.14.13.1</ecNumber>
    </submittedName>
</protein>
<name>A0A840BW64_9HYPH</name>
<feature type="domain" description="FAD-binding" evidence="6">
    <location>
        <begin position="8"/>
        <end position="353"/>
    </location>
</feature>
<evidence type="ECO:0000256" key="3">
    <source>
        <dbReference type="ARBA" id="ARBA00022827"/>
    </source>
</evidence>
<dbReference type="Pfam" id="PF01494">
    <property type="entry name" value="FAD_binding_3"/>
    <property type="match status" value="1"/>
</dbReference>
<dbReference type="InterPro" id="IPR050493">
    <property type="entry name" value="FAD-dep_Monooxygenase_BioMet"/>
</dbReference>
<dbReference type="Gene3D" id="3.50.50.60">
    <property type="entry name" value="FAD/NAD(P)-binding domain"/>
    <property type="match status" value="1"/>
</dbReference>
<evidence type="ECO:0000259" key="6">
    <source>
        <dbReference type="Pfam" id="PF01494"/>
    </source>
</evidence>
<gene>
    <name evidence="7" type="ORF">GGR16_002775</name>
</gene>
<dbReference type="InterPro" id="IPR002938">
    <property type="entry name" value="FAD-bd"/>
</dbReference>
<evidence type="ECO:0000256" key="2">
    <source>
        <dbReference type="ARBA" id="ARBA00022630"/>
    </source>
</evidence>
<evidence type="ECO:0000313" key="7">
    <source>
        <dbReference type="EMBL" id="MBB4017741.1"/>
    </source>
</evidence>
<dbReference type="PRINTS" id="PR00420">
    <property type="entry name" value="RNGMNOXGNASE"/>
</dbReference>
<dbReference type="EC" id="1.14.13.1" evidence="7"/>
<keyword evidence="8" id="KW-1185">Reference proteome</keyword>
<accession>A0A840BW64</accession>
<evidence type="ECO:0000313" key="8">
    <source>
        <dbReference type="Proteomes" id="UP000577362"/>
    </source>
</evidence>
<keyword evidence="4 7" id="KW-0560">Oxidoreductase</keyword>
<comment type="caution">
    <text evidence="7">The sequence shown here is derived from an EMBL/GenBank/DDBJ whole genome shotgun (WGS) entry which is preliminary data.</text>
</comment>
<proteinExistence type="predicted"/>
<evidence type="ECO:0000256" key="1">
    <source>
        <dbReference type="ARBA" id="ARBA00001974"/>
    </source>
</evidence>
<reference evidence="7 8" key="1">
    <citation type="submission" date="2020-08" db="EMBL/GenBank/DDBJ databases">
        <title>Genomic Encyclopedia of Type Strains, Phase IV (KMG-IV): sequencing the most valuable type-strain genomes for metagenomic binning, comparative biology and taxonomic classification.</title>
        <authorList>
            <person name="Goeker M."/>
        </authorList>
    </citation>
    <scope>NUCLEOTIDE SEQUENCE [LARGE SCALE GENOMIC DNA]</scope>
    <source>
        <strain evidence="7 8">DSM 103737</strain>
    </source>
</reference>
<dbReference type="PANTHER" id="PTHR13789:SF318">
    <property type="entry name" value="GERANYLGERANYL DIPHOSPHATE REDUCTASE"/>
    <property type="match status" value="1"/>
</dbReference>
<keyword evidence="2" id="KW-0285">Flavoprotein</keyword>
<dbReference type="SUPFAM" id="SSF54373">
    <property type="entry name" value="FAD-linked reductases, C-terminal domain"/>
    <property type="match status" value="1"/>
</dbReference>
<dbReference type="RefSeq" id="WP_183316967.1">
    <property type="nucleotide sequence ID" value="NZ_JACIEN010000003.1"/>
</dbReference>
<evidence type="ECO:0000256" key="5">
    <source>
        <dbReference type="ARBA" id="ARBA00023033"/>
    </source>
</evidence>
<dbReference type="Proteomes" id="UP000577362">
    <property type="component" value="Unassembled WGS sequence"/>
</dbReference>